<dbReference type="InterPro" id="IPR016049">
    <property type="entry name" value="RNA_pol_Rpc34-like"/>
</dbReference>
<sequence length="191" mass="19851">MSLEKIWMVHQDHGLSLTGSHHHHHHLPLLPPSPPRPPPRPAPTTASETPTTPDAADLFERMKRSGVTVNSFVLASASGVVGVSEAAKGKVGTGEAGLEGVVGAGKAGVSEAAEGGGGGGDKEEGWEVRSTGTGVSASVMRGKVCYRCCPAKEASAAASVPCLVCPRIRDCTPDGIISPRNCVYYKKWLNF</sequence>
<evidence type="ECO:0000313" key="2">
    <source>
        <dbReference type="EMBL" id="KAK1312822.1"/>
    </source>
</evidence>
<feature type="compositionally biased region" description="Pro residues" evidence="1">
    <location>
        <begin position="29"/>
        <end position="42"/>
    </location>
</feature>
<evidence type="ECO:0000256" key="1">
    <source>
        <dbReference type="SAM" id="MobiDB-lite"/>
    </source>
</evidence>
<dbReference type="EMBL" id="JAUJYO010000007">
    <property type="protein sequence ID" value="KAK1312822.1"/>
    <property type="molecule type" value="Genomic_DNA"/>
</dbReference>
<gene>
    <name evidence="2" type="ORF">QJS10_CPA07g00653</name>
</gene>
<reference evidence="2" key="1">
    <citation type="journal article" date="2023" name="Nat. Commun.">
        <title>Diploid and tetraploid genomes of Acorus and the evolution of monocots.</title>
        <authorList>
            <person name="Ma L."/>
            <person name="Liu K.W."/>
            <person name="Li Z."/>
            <person name="Hsiao Y.Y."/>
            <person name="Qi Y."/>
            <person name="Fu T."/>
            <person name="Tang G.D."/>
            <person name="Zhang D."/>
            <person name="Sun W.H."/>
            <person name="Liu D.K."/>
            <person name="Li Y."/>
            <person name="Chen G.Z."/>
            <person name="Liu X.D."/>
            <person name="Liao X.Y."/>
            <person name="Jiang Y.T."/>
            <person name="Yu X."/>
            <person name="Hao Y."/>
            <person name="Huang J."/>
            <person name="Zhao X.W."/>
            <person name="Ke S."/>
            <person name="Chen Y.Y."/>
            <person name="Wu W.L."/>
            <person name="Hsu J.L."/>
            <person name="Lin Y.F."/>
            <person name="Huang M.D."/>
            <person name="Li C.Y."/>
            <person name="Huang L."/>
            <person name="Wang Z.W."/>
            <person name="Zhao X."/>
            <person name="Zhong W.Y."/>
            <person name="Peng D.H."/>
            <person name="Ahmad S."/>
            <person name="Lan S."/>
            <person name="Zhang J.S."/>
            <person name="Tsai W.C."/>
            <person name="Van de Peer Y."/>
            <person name="Liu Z.J."/>
        </authorList>
    </citation>
    <scope>NUCLEOTIDE SEQUENCE</scope>
    <source>
        <strain evidence="2">CP</strain>
    </source>
</reference>
<reference evidence="2" key="2">
    <citation type="submission" date="2023-06" db="EMBL/GenBank/DDBJ databases">
        <authorList>
            <person name="Ma L."/>
            <person name="Liu K.-W."/>
            <person name="Li Z."/>
            <person name="Hsiao Y.-Y."/>
            <person name="Qi Y."/>
            <person name="Fu T."/>
            <person name="Tang G."/>
            <person name="Zhang D."/>
            <person name="Sun W.-H."/>
            <person name="Liu D.-K."/>
            <person name="Li Y."/>
            <person name="Chen G.-Z."/>
            <person name="Liu X.-D."/>
            <person name="Liao X.-Y."/>
            <person name="Jiang Y.-T."/>
            <person name="Yu X."/>
            <person name="Hao Y."/>
            <person name="Huang J."/>
            <person name="Zhao X.-W."/>
            <person name="Ke S."/>
            <person name="Chen Y.-Y."/>
            <person name="Wu W.-L."/>
            <person name="Hsu J.-L."/>
            <person name="Lin Y.-F."/>
            <person name="Huang M.-D."/>
            <person name="Li C.-Y."/>
            <person name="Huang L."/>
            <person name="Wang Z.-W."/>
            <person name="Zhao X."/>
            <person name="Zhong W.-Y."/>
            <person name="Peng D.-H."/>
            <person name="Ahmad S."/>
            <person name="Lan S."/>
            <person name="Zhang J.-S."/>
            <person name="Tsai W.-C."/>
            <person name="Van De Peer Y."/>
            <person name="Liu Z.-J."/>
        </authorList>
    </citation>
    <scope>NUCLEOTIDE SEQUENCE</scope>
    <source>
        <strain evidence="2">CP</strain>
        <tissue evidence="2">Leaves</tissue>
    </source>
</reference>
<dbReference type="PANTHER" id="PTHR12780">
    <property type="entry name" value="RNA POLYMERASE III DNA DIRECTED , 39KD SUBUNIT-RELATED"/>
    <property type="match status" value="1"/>
</dbReference>
<evidence type="ECO:0000313" key="3">
    <source>
        <dbReference type="Proteomes" id="UP001180020"/>
    </source>
</evidence>
<feature type="region of interest" description="Disordered" evidence="1">
    <location>
        <begin position="18"/>
        <end position="53"/>
    </location>
</feature>
<organism evidence="2 3">
    <name type="scientific">Acorus calamus</name>
    <name type="common">Sweet flag</name>
    <dbReference type="NCBI Taxonomy" id="4465"/>
    <lineage>
        <taxon>Eukaryota</taxon>
        <taxon>Viridiplantae</taxon>
        <taxon>Streptophyta</taxon>
        <taxon>Embryophyta</taxon>
        <taxon>Tracheophyta</taxon>
        <taxon>Spermatophyta</taxon>
        <taxon>Magnoliopsida</taxon>
        <taxon>Liliopsida</taxon>
        <taxon>Acoraceae</taxon>
        <taxon>Acorus</taxon>
    </lineage>
</organism>
<feature type="compositionally biased region" description="Low complexity" evidence="1">
    <location>
        <begin position="43"/>
        <end position="53"/>
    </location>
</feature>
<proteinExistence type="predicted"/>
<name>A0AAV9EHS6_ACOCL</name>
<dbReference type="Proteomes" id="UP001180020">
    <property type="component" value="Unassembled WGS sequence"/>
</dbReference>
<keyword evidence="3" id="KW-1185">Reference proteome</keyword>
<dbReference type="AlphaFoldDB" id="A0AAV9EHS6"/>
<protein>
    <submittedName>
        <fullName evidence="2">Uncharacterized protein</fullName>
    </submittedName>
</protein>
<comment type="caution">
    <text evidence="2">The sequence shown here is derived from an EMBL/GenBank/DDBJ whole genome shotgun (WGS) entry which is preliminary data.</text>
</comment>
<accession>A0AAV9EHS6</accession>